<proteinExistence type="predicted"/>
<feature type="region of interest" description="Disordered" evidence="1">
    <location>
        <begin position="33"/>
        <end position="57"/>
    </location>
</feature>
<feature type="region of interest" description="Disordered" evidence="1">
    <location>
        <begin position="114"/>
        <end position="144"/>
    </location>
</feature>
<evidence type="ECO:0000256" key="1">
    <source>
        <dbReference type="SAM" id="MobiDB-lite"/>
    </source>
</evidence>
<protein>
    <submittedName>
        <fullName evidence="2">Uncharacterized protein</fullName>
    </submittedName>
</protein>
<dbReference type="Proteomes" id="UP000324022">
    <property type="component" value="Unassembled WGS sequence"/>
</dbReference>
<reference evidence="2 3" key="1">
    <citation type="submission" date="2018-03" db="EMBL/GenBank/DDBJ databases">
        <authorList>
            <person name="Guldener U."/>
        </authorList>
    </citation>
    <scope>NUCLEOTIDE SEQUENCE [LARGE SCALE GENOMIC DNA]</scope>
    <source>
        <strain evidence="2 3">NBRC100155</strain>
    </source>
</reference>
<organism evidence="2 3">
    <name type="scientific">Ustilago trichophora</name>
    <dbReference type="NCBI Taxonomy" id="86804"/>
    <lineage>
        <taxon>Eukaryota</taxon>
        <taxon>Fungi</taxon>
        <taxon>Dikarya</taxon>
        <taxon>Basidiomycota</taxon>
        <taxon>Ustilaginomycotina</taxon>
        <taxon>Ustilaginomycetes</taxon>
        <taxon>Ustilaginales</taxon>
        <taxon>Ustilaginaceae</taxon>
        <taxon>Ustilago</taxon>
    </lineage>
</organism>
<evidence type="ECO:0000313" key="3">
    <source>
        <dbReference type="Proteomes" id="UP000324022"/>
    </source>
</evidence>
<gene>
    <name evidence="2" type="ORF">UTRI_02569_B</name>
</gene>
<dbReference type="EMBL" id="OOIN01000016">
    <property type="protein sequence ID" value="SPO27201.1"/>
    <property type="molecule type" value="Genomic_DNA"/>
</dbReference>
<evidence type="ECO:0000313" key="2">
    <source>
        <dbReference type="EMBL" id="SPO27201.1"/>
    </source>
</evidence>
<dbReference type="AlphaFoldDB" id="A0A5C3EC19"/>
<keyword evidence="3" id="KW-1185">Reference proteome</keyword>
<feature type="compositionally biased region" description="Basic residues" evidence="1">
    <location>
        <begin position="124"/>
        <end position="144"/>
    </location>
</feature>
<accession>A0A5C3EC19</accession>
<name>A0A5C3EC19_9BASI</name>
<sequence>MDFGISRLLCTARLHTQLNLKLTLQHNTASIKMRRTRSQQKLALEEEAQGPTTDHSNAEMEFDLDLSDIFDEFDRSMTASKDKGYKHGTKHGSSSEVHLNYPSVELCTPERKHAASPEASTTSLHRKVTSHPKKAAKRTAVKKRKAANNLKMDLYRLQYLHTQLPHKYLRGWATATMRRITKQLNVRLPPYPPQRKSAPLKHS</sequence>